<comment type="caution">
    <text evidence="2">The sequence shown here is derived from an EMBL/GenBank/DDBJ whole genome shotgun (WGS) entry which is preliminary data.</text>
</comment>
<name>A0AA88JHM0_FICCA</name>
<evidence type="ECO:0000313" key="3">
    <source>
        <dbReference type="Proteomes" id="UP001187192"/>
    </source>
</evidence>
<proteinExistence type="predicted"/>
<protein>
    <submittedName>
        <fullName evidence="2">Uncharacterized protein</fullName>
    </submittedName>
</protein>
<dbReference type="AlphaFoldDB" id="A0AA88JHM0"/>
<reference evidence="2" key="1">
    <citation type="submission" date="2023-07" db="EMBL/GenBank/DDBJ databases">
        <title>draft genome sequence of fig (Ficus carica).</title>
        <authorList>
            <person name="Takahashi T."/>
            <person name="Nishimura K."/>
        </authorList>
    </citation>
    <scope>NUCLEOTIDE SEQUENCE</scope>
</reference>
<feature type="region of interest" description="Disordered" evidence="1">
    <location>
        <begin position="31"/>
        <end position="62"/>
    </location>
</feature>
<keyword evidence="3" id="KW-1185">Reference proteome</keyword>
<gene>
    <name evidence="2" type="ORF">TIFTF001_053204</name>
</gene>
<dbReference type="EMBL" id="BTGU01012297">
    <property type="protein sequence ID" value="GMN74705.1"/>
    <property type="molecule type" value="Genomic_DNA"/>
</dbReference>
<dbReference type="Proteomes" id="UP001187192">
    <property type="component" value="Unassembled WGS sequence"/>
</dbReference>
<evidence type="ECO:0000256" key="1">
    <source>
        <dbReference type="SAM" id="MobiDB-lite"/>
    </source>
</evidence>
<evidence type="ECO:0000313" key="2">
    <source>
        <dbReference type="EMBL" id="GMN74705.1"/>
    </source>
</evidence>
<accession>A0AA88JHM0</accession>
<organism evidence="2 3">
    <name type="scientific">Ficus carica</name>
    <name type="common">Common fig</name>
    <dbReference type="NCBI Taxonomy" id="3494"/>
    <lineage>
        <taxon>Eukaryota</taxon>
        <taxon>Viridiplantae</taxon>
        <taxon>Streptophyta</taxon>
        <taxon>Embryophyta</taxon>
        <taxon>Tracheophyta</taxon>
        <taxon>Spermatophyta</taxon>
        <taxon>Magnoliopsida</taxon>
        <taxon>eudicotyledons</taxon>
        <taxon>Gunneridae</taxon>
        <taxon>Pentapetalae</taxon>
        <taxon>rosids</taxon>
        <taxon>fabids</taxon>
        <taxon>Rosales</taxon>
        <taxon>Moraceae</taxon>
        <taxon>Ficeae</taxon>
        <taxon>Ficus</taxon>
    </lineage>
</organism>
<sequence length="62" mass="6310">MTRGSAQNGVGIRVKVSSIPVVGSAWAQDSMLGPTLKAGGTRTRTSESACGCGSGSARDRER</sequence>